<name>A0A3M9NR17_9BACT</name>
<keyword evidence="3" id="KW-1185">Reference proteome</keyword>
<accession>A0A3M9NR17</accession>
<evidence type="ECO:0000259" key="1">
    <source>
        <dbReference type="Pfam" id="PF13676"/>
    </source>
</evidence>
<dbReference type="Proteomes" id="UP000267223">
    <property type="component" value="Unassembled WGS sequence"/>
</dbReference>
<dbReference type="InterPro" id="IPR000157">
    <property type="entry name" value="TIR_dom"/>
</dbReference>
<dbReference type="Gene3D" id="3.40.50.10140">
    <property type="entry name" value="Toll/interleukin-1 receptor homology (TIR) domain"/>
    <property type="match status" value="1"/>
</dbReference>
<feature type="domain" description="TIR" evidence="1">
    <location>
        <begin position="327"/>
        <end position="431"/>
    </location>
</feature>
<dbReference type="Pfam" id="PF13676">
    <property type="entry name" value="TIR_2"/>
    <property type="match status" value="1"/>
</dbReference>
<dbReference type="AlphaFoldDB" id="A0A3M9NR17"/>
<sequence length="468" mass="53574">MNLSNFIIFNFILPIQENPAAHTYSYFTVIIMNKIFSQQGDWDELLGFISAKKVTVVLGQEMFKCKQGDALIPIDQYLSGQLLNAYQVTDKQDLSLMNAIDFIVKNNSDLELVDVISRLREIVKGVNLEFPLLNRLLGITDLNYFINTVVYDNIVANIYQKLRNEPLTAINFSLNEPFLDCGNLDCLQSPFMFNVFGSLLNTIDPALTEESMLEFTTQFNEKMSDVKAVNLLNALQTRNLVFLGCSFPNWMVRFILRLLSNQPMHSWGRTLRKILVVNDPSPLRDTQFDFLKNYRVATYAGDTGQFVDELYAQWSKRNPSQDTKKMVFLSYTIADKEAVENLKKGIEGISNVTCWYDNREILPGDKYEVEIAKSIRAADLFIPLISENSLMHKDGYVQIEWLTANNVSIWRKLDGKTDKYLVPVVIDNTNPYNENVPKYFSELSIGKVVSGNPSPEFIDQIRETLKLT</sequence>
<proteinExistence type="predicted"/>
<evidence type="ECO:0000313" key="2">
    <source>
        <dbReference type="EMBL" id="RNI39757.1"/>
    </source>
</evidence>
<evidence type="ECO:0000313" key="3">
    <source>
        <dbReference type="Proteomes" id="UP000267223"/>
    </source>
</evidence>
<reference evidence="2 3" key="1">
    <citation type="submission" date="2018-11" db="EMBL/GenBank/DDBJ databases">
        <title>Draft genome sequence of Ferruginibacter sp. BO-59.</title>
        <authorList>
            <person name="Im W.T."/>
        </authorList>
    </citation>
    <scope>NUCLEOTIDE SEQUENCE [LARGE SCALE GENOMIC DNA]</scope>
    <source>
        <strain evidence="2 3">BO-59</strain>
    </source>
</reference>
<dbReference type="OrthoDB" id="681513at2"/>
<dbReference type="InterPro" id="IPR035897">
    <property type="entry name" value="Toll_tir_struct_dom_sf"/>
</dbReference>
<organism evidence="2 3">
    <name type="scientific">Hanamia caeni</name>
    <dbReference type="NCBI Taxonomy" id="2294116"/>
    <lineage>
        <taxon>Bacteria</taxon>
        <taxon>Pseudomonadati</taxon>
        <taxon>Bacteroidota</taxon>
        <taxon>Chitinophagia</taxon>
        <taxon>Chitinophagales</taxon>
        <taxon>Chitinophagaceae</taxon>
        <taxon>Hanamia</taxon>
    </lineage>
</organism>
<dbReference type="GO" id="GO:0007165">
    <property type="term" value="P:signal transduction"/>
    <property type="evidence" value="ECO:0007669"/>
    <property type="project" value="InterPro"/>
</dbReference>
<protein>
    <submittedName>
        <fullName evidence="2">Toll/interleukin-1 receptor domain-containing protein</fullName>
    </submittedName>
</protein>
<dbReference type="RefSeq" id="WP_123118648.1">
    <property type="nucleotide sequence ID" value="NZ_RJJR01000001.1"/>
</dbReference>
<dbReference type="SUPFAM" id="SSF52200">
    <property type="entry name" value="Toll/Interleukin receptor TIR domain"/>
    <property type="match status" value="1"/>
</dbReference>
<gene>
    <name evidence="2" type="ORF">EFY79_00160</name>
</gene>
<comment type="caution">
    <text evidence="2">The sequence shown here is derived from an EMBL/GenBank/DDBJ whole genome shotgun (WGS) entry which is preliminary data.</text>
</comment>
<keyword evidence="2" id="KW-0675">Receptor</keyword>
<dbReference type="EMBL" id="RJJR01000001">
    <property type="protein sequence ID" value="RNI39757.1"/>
    <property type="molecule type" value="Genomic_DNA"/>
</dbReference>